<dbReference type="InterPro" id="IPR036969">
    <property type="entry name" value="Citrate_synthase_sf"/>
</dbReference>
<reference evidence="13" key="2">
    <citation type="submission" date="2014-09" db="EMBL/GenBank/DDBJ databases">
        <authorList>
            <person name="Gomez-Valero L."/>
        </authorList>
    </citation>
    <scope>NUCLEOTIDE SEQUENCE [LARGE SCALE GENOMIC DNA]</scope>
    <source>
        <strain evidence="13">ATCC33218</strain>
    </source>
</reference>
<comment type="catalytic activity">
    <reaction evidence="7">
        <text>oxaloacetate + acetyl-CoA + H2O = citrate + CoA + H(+)</text>
        <dbReference type="Rhea" id="RHEA:16845"/>
        <dbReference type="ChEBI" id="CHEBI:15377"/>
        <dbReference type="ChEBI" id="CHEBI:15378"/>
        <dbReference type="ChEBI" id="CHEBI:16452"/>
        <dbReference type="ChEBI" id="CHEBI:16947"/>
        <dbReference type="ChEBI" id="CHEBI:57287"/>
        <dbReference type="ChEBI" id="CHEBI:57288"/>
        <dbReference type="EC" id="2.3.3.16"/>
    </reaction>
</comment>
<dbReference type="GO" id="GO:0006099">
    <property type="term" value="P:tricarboxylic acid cycle"/>
    <property type="evidence" value="ECO:0007669"/>
    <property type="project" value="UniProtKB-UniPathway"/>
</dbReference>
<comment type="catalytic activity">
    <reaction evidence="6">
        <text>propanoyl-CoA + oxaloacetate + H2O = (2S,3S)-2-methylcitrate + CoA + H(+)</text>
        <dbReference type="Rhea" id="RHEA:23780"/>
        <dbReference type="ChEBI" id="CHEBI:15377"/>
        <dbReference type="ChEBI" id="CHEBI:15378"/>
        <dbReference type="ChEBI" id="CHEBI:16452"/>
        <dbReference type="ChEBI" id="CHEBI:57287"/>
        <dbReference type="ChEBI" id="CHEBI:57392"/>
        <dbReference type="ChEBI" id="CHEBI:58853"/>
        <dbReference type="EC" id="2.3.3.5"/>
    </reaction>
</comment>
<dbReference type="PRINTS" id="PR00143">
    <property type="entry name" value="CITRTSNTHASE"/>
</dbReference>
<accession>A0A098GH57</accession>
<dbReference type="GO" id="GO:0050440">
    <property type="term" value="F:2-methylcitrate synthase activity"/>
    <property type="evidence" value="ECO:0007669"/>
    <property type="project" value="UniProtKB-EC"/>
</dbReference>
<proteinExistence type="inferred from homology"/>
<reference evidence="12 14" key="3">
    <citation type="submission" date="2016-10" db="EMBL/GenBank/DDBJ databases">
        <authorList>
            <person name="Varghese N."/>
            <person name="Submissions S."/>
        </authorList>
    </citation>
    <scope>NUCLEOTIDE SEQUENCE [LARGE SCALE GENOMIC DNA]</scope>
    <source>
        <strain evidence="12 14">ATCC 33218</strain>
    </source>
</reference>
<dbReference type="PANTHER" id="PTHR11739">
    <property type="entry name" value="CITRATE SYNTHASE"/>
    <property type="match status" value="1"/>
</dbReference>
<dbReference type="InterPro" id="IPR002020">
    <property type="entry name" value="Citrate_synthase"/>
</dbReference>
<evidence type="ECO:0000256" key="1">
    <source>
        <dbReference type="ARBA" id="ARBA00004751"/>
    </source>
</evidence>
<evidence type="ECO:0000313" key="11">
    <source>
        <dbReference type="EMBL" id="CEG60816.1"/>
    </source>
</evidence>
<dbReference type="GO" id="GO:0005975">
    <property type="term" value="P:carbohydrate metabolic process"/>
    <property type="evidence" value="ECO:0007669"/>
    <property type="project" value="TreeGrafter"/>
</dbReference>
<keyword evidence="5 8" id="KW-0808">Transferase</keyword>
<dbReference type="GO" id="GO:0036440">
    <property type="term" value="F:citrate synthase activity"/>
    <property type="evidence" value="ECO:0007669"/>
    <property type="project" value="UniProtKB-EC"/>
</dbReference>
<evidence type="ECO:0000256" key="5">
    <source>
        <dbReference type="ARBA" id="ARBA00022679"/>
    </source>
</evidence>
<dbReference type="UniPathway" id="UPA00223">
    <property type="reaction ID" value="UER00717"/>
</dbReference>
<dbReference type="CDD" id="cd06108">
    <property type="entry name" value="Ec2MCS_like"/>
    <property type="match status" value="1"/>
</dbReference>
<protein>
    <recommendedName>
        <fullName evidence="8">Citrate synthase</fullName>
    </recommendedName>
</protein>
<name>A0A098GH57_LEGMI</name>
<dbReference type="PIRSF" id="PIRSF001369">
    <property type="entry name" value="Citrate_synth"/>
    <property type="match status" value="1"/>
</dbReference>
<dbReference type="InterPro" id="IPR024176">
    <property type="entry name" value="Citrate_synthase_bac-typ"/>
</dbReference>
<dbReference type="HOGENOM" id="CLU_025068_2_1_6"/>
<dbReference type="InterPro" id="IPR016143">
    <property type="entry name" value="Citrate_synth-like_sm_a-sub"/>
</dbReference>
<evidence type="ECO:0000256" key="10">
    <source>
        <dbReference type="RuleBase" id="RU003406"/>
    </source>
</evidence>
<dbReference type="PROSITE" id="PS00480">
    <property type="entry name" value="CITRATE_SYNTHASE"/>
    <property type="match status" value="1"/>
</dbReference>
<dbReference type="InterPro" id="IPR016142">
    <property type="entry name" value="Citrate_synth-like_lrg_a-sub"/>
</dbReference>
<dbReference type="Proteomes" id="UP000032414">
    <property type="component" value="Chromosome I"/>
</dbReference>
<feature type="active site" evidence="9">
    <location>
        <position position="258"/>
    </location>
</feature>
<evidence type="ECO:0000256" key="9">
    <source>
        <dbReference type="PIRSR" id="PIRSR001369-1"/>
    </source>
</evidence>
<evidence type="ECO:0000256" key="3">
    <source>
        <dbReference type="ARBA" id="ARBA00010566"/>
    </source>
</evidence>
<dbReference type="NCBIfam" id="TIGR01800">
    <property type="entry name" value="cit_synth_II"/>
    <property type="match status" value="1"/>
</dbReference>
<dbReference type="PATRIC" id="fig|451.8.peg.2123"/>
<gene>
    <name evidence="11" type="primary">prpC</name>
    <name evidence="11" type="ORF">LMI_1511</name>
    <name evidence="12" type="ORF">SAMN02982997_00933</name>
</gene>
<comment type="pathway">
    <text evidence="1">Carbohydrate metabolism; tricarboxylic acid cycle; isocitrate from oxaloacetate: step 1/2.</text>
</comment>
<dbReference type="KEGG" id="tmc:LMI_1511"/>
<sequence>MVNKSAAGLAGVIAGQSAIATVGQEEEGLHYRGYSIDDLAEYATFEEVAYLLHYGRLPSRAELNSYIDKLVNLRHLPSTLKTVLKLIPKNTHPMDVLRTGCSMLGTLEPEENFSQQYDIADRLLALLPGMMCYWYAYHHQDREISGESNEHTVGGHFLTLLHDREPTEIERHMMNVSLILYAEHEFNASTFAARVTAATLADFYSAVTTAIGTLRGPLHGGANEAAMELLERFKSPDEAERILMDMLAGKEKIMGFGHRVYKECDPRSDIIKEWSRKLAEAKHDMLLFQVSERVEAVMRREKKLFPNLDFYSASAYHYAGIPTHLFTPIFVMSRITGWSAHIFEQRADNRLIRPSSEYTGPEPRKYVPIEARG</sequence>
<evidence type="ECO:0000256" key="2">
    <source>
        <dbReference type="ARBA" id="ARBA00005026"/>
    </source>
</evidence>
<comment type="pathway">
    <text evidence="2">Organic acid metabolism; propanoate degradation.</text>
</comment>
<dbReference type="PANTHER" id="PTHR11739:SF25">
    <property type="entry name" value="CITRATE SYNTHASE-RELATED PROTEIN DDB_G0287281"/>
    <property type="match status" value="1"/>
</dbReference>
<dbReference type="AlphaFoldDB" id="A0A098GH57"/>
<evidence type="ECO:0000256" key="6">
    <source>
        <dbReference type="ARBA" id="ARBA00049052"/>
    </source>
</evidence>
<comment type="similarity">
    <text evidence="3 8 10">Belongs to the citrate synthase family.</text>
</comment>
<evidence type="ECO:0000256" key="4">
    <source>
        <dbReference type="ARBA" id="ARBA00022532"/>
    </source>
</evidence>
<dbReference type="FunFam" id="1.10.230.10:FF:000003">
    <property type="entry name" value="Citrate synthase"/>
    <property type="match status" value="1"/>
</dbReference>
<keyword evidence="11" id="KW-0012">Acyltransferase</keyword>
<dbReference type="Gene3D" id="1.10.580.10">
    <property type="entry name" value="Citrate Synthase, domain 1"/>
    <property type="match status" value="1"/>
</dbReference>
<reference evidence="11" key="1">
    <citation type="submission" date="2014-09" db="EMBL/GenBank/DDBJ databases">
        <authorList>
            <person name="GOMEZ-VALERO Laura"/>
        </authorList>
    </citation>
    <scope>NUCLEOTIDE SEQUENCE</scope>
    <source>
        <strain evidence="11">ATCC33218</strain>
    </source>
</reference>
<evidence type="ECO:0000256" key="7">
    <source>
        <dbReference type="ARBA" id="ARBA00049288"/>
    </source>
</evidence>
<keyword evidence="4" id="KW-0816">Tricarboxylic acid cycle</keyword>
<dbReference type="SUPFAM" id="SSF48256">
    <property type="entry name" value="Citrate synthase"/>
    <property type="match status" value="1"/>
</dbReference>
<evidence type="ECO:0000313" key="14">
    <source>
        <dbReference type="Proteomes" id="UP000182998"/>
    </source>
</evidence>
<feature type="active site" evidence="9">
    <location>
        <position position="309"/>
    </location>
</feature>
<dbReference type="Gene3D" id="1.10.230.10">
    <property type="entry name" value="Cytochrome P450-Terp, domain 2"/>
    <property type="match status" value="1"/>
</dbReference>
<dbReference type="InterPro" id="IPR011278">
    <property type="entry name" value="2-MeCitrate/Citrate_synth_II"/>
</dbReference>
<dbReference type="OrthoDB" id="9800864at2"/>
<evidence type="ECO:0000256" key="8">
    <source>
        <dbReference type="PIRNR" id="PIRNR001369"/>
    </source>
</evidence>
<evidence type="ECO:0000313" key="13">
    <source>
        <dbReference type="Proteomes" id="UP000032414"/>
    </source>
</evidence>
<dbReference type="EMBL" id="FMVN01000004">
    <property type="protein sequence ID" value="SCY14094.1"/>
    <property type="molecule type" value="Genomic_DNA"/>
</dbReference>
<evidence type="ECO:0000313" key="12">
    <source>
        <dbReference type="EMBL" id="SCY14094.1"/>
    </source>
</evidence>
<dbReference type="NCBIfam" id="NF009006">
    <property type="entry name" value="PRK12351.1"/>
    <property type="match status" value="1"/>
</dbReference>
<dbReference type="STRING" id="451.B6N58_08020"/>
<keyword evidence="14" id="KW-1185">Reference proteome</keyword>
<dbReference type="EMBL" id="LN614830">
    <property type="protein sequence ID" value="CEG60816.1"/>
    <property type="molecule type" value="Genomic_DNA"/>
</dbReference>
<dbReference type="GO" id="GO:0005737">
    <property type="term" value="C:cytoplasm"/>
    <property type="evidence" value="ECO:0007669"/>
    <property type="project" value="InterPro"/>
</dbReference>
<dbReference type="RefSeq" id="WP_045099165.1">
    <property type="nucleotide sequence ID" value="NZ_CP020614.1"/>
</dbReference>
<dbReference type="InterPro" id="IPR019810">
    <property type="entry name" value="Citrate_synthase_AS"/>
</dbReference>
<dbReference type="GO" id="GO:0019679">
    <property type="term" value="P:propionate metabolic process, methylcitrate cycle"/>
    <property type="evidence" value="ECO:0007669"/>
    <property type="project" value="TreeGrafter"/>
</dbReference>
<dbReference type="Proteomes" id="UP000182998">
    <property type="component" value="Unassembled WGS sequence"/>
</dbReference>
<dbReference type="Pfam" id="PF00285">
    <property type="entry name" value="Citrate_synt"/>
    <property type="match status" value="1"/>
</dbReference>
<organism evidence="11 13">
    <name type="scientific">Legionella micdadei</name>
    <name type="common">Tatlockia micdadei</name>
    <dbReference type="NCBI Taxonomy" id="451"/>
    <lineage>
        <taxon>Bacteria</taxon>
        <taxon>Pseudomonadati</taxon>
        <taxon>Pseudomonadota</taxon>
        <taxon>Gammaproteobacteria</taxon>
        <taxon>Legionellales</taxon>
        <taxon>Legionellaceae</taxon>
        <taxon>Legionella</taxon>
    </lineage>
</organism>